<dbReference type="SMART" id="SM00648">
    <property type="entry name" value="SWAP"/>
    <property type="match status" value="2"/>
</dbReference>
<dbReference type="Pfam" id="PF01805">
    <property type="entry name" value="Surp"/>
    <property type="match status" value="2"/>
</dbReference>
<feature type="region of interest" description="Disordered" evidence="5">
    <location>
        <begin position="118"/>
        <end position="141"/>
    </location>
</feature>
<evidence type="ECO:0000256" key="4">
    <source>
        <dbReference type="ARBA" id="ARBA00023242"/>
    </source>
</evidence>
<evidence type="ECO:0000256" key="2">
    <source>
        <dbReference type="ARBA" id="ARBA00022664"/>
    </source>
</evidence>
<dbReference type="InterPro" id="IPR000061">
    <property type="entry name" value="Surp"/>
</dbReference>
<dbReference type="AlphaFoldDB" id="A0A6I9Z0K9"/>
<feature type="region of interest" description="Disordered" evidence="5">
    <location>
        <begin position="1"/>
        <end position="41"/>
    </location>
</feature>
<name>A0A6I9Z0K9_9SAUR</name>
<protein>
    <submittedName>
        <fullName evidence="8">SURP and G-patch domain-containing protein 1-like</fullName>
    </submittedName>
</protein>
<evidence type="ECO:0000256" key="5">
    <source>
        <dbReference type="SAM" id="MobiDB-lite"/>
    </source>
</evidence>
<evidence type="ECO:0000256" key="1">
    <source>
        <dbReference type="ARBA" id="ARBA00004123"/>
    </source>
</evidence>
<dbReference type="SUPFAM" id="SSF109905">
    <property type="entry name" value="Surp module (SWAP domain)"/>
    <property type="match status" value="2"/>
</dbReference>
<keyword evidence="7" id="KW-1185">Reference proteome</keyword>
<comment type="subcellular location">
    <subcellularLocation>
        <location evidence="1">Nucleus</location>
    </subcellularLocation>
</comment>
<feature type="domain" description="SURP motif" evidence="6">
    <location>
        <begin position="64"/>
        <end position="107"/>
    </location>
</feature>
<evidence type="ECO:0000313" key="8">
    <source>
        <dbReference type="RefSeq" id="XP_013929616.1"/>
    </source>
</evidence>
<dbReference type="GO" id="GO:0006397">
    <property type="term" value="P:mRNA processing"/>
    <property type="evidence" value="ECO:0007669"/>
    <property type="project" value="UniProtKB-KW"/>
</dbReference>
<sequence>MGKRPNLSVSSMLNQVKNYTHSKQTPVTNRPSVFQSPDDEEEQDYEQWLEIKICPPEDIRTRRIVEKLARVVAEGGPEMEKVALEDCKDNPVFSFLHDKNSPEFLYYRKKLAEMWKKGQDVEDTTPPQKKVSPPEDEETKDCAEKLARFVADGGPVVEMVALKNHRENQSFRFLYEPNSSGYKYYQQKLEEFRKANSDIEGMPPISEANLKRKASSEGGPSSSISSSSSFSSSSSSSSSTTAVPTVSLPKQAAASSAKKKRKSRWGPEEEKVDLPPPELAQQTQEPSPTPLSG</sequence>
<reference evidence="8" key="1">
    <citation type="submission" date="2025-08" db="UniProtKB">
        <authorList>
            <consortium name="RefSeq"/>
        </authorList>
    </citation>
    <scope>IDENTIFICATION</scope>
</reference>
<feature type="compositionally biased region" description="Polar residues" evidence="5">
    <location>
        <begin position="7"/>
        <end position="35"/>
    </location>
</feature>
<dbReference type="PANTHER" id="PTHR23340">
    <property type="entry name" value="ARGININE/SERINE RICH SPLICING FACTOR SF4/14"/>
    <property type="match status" value="1"/>
</dbReference>
<dbReference type="RefSeq" id="XP_013929616.1">
    <property type="nucleotide sequence ID" value="XM_014074141.1"/>
</dbReference>
<dbReference type="Proteomes" id="UP000504617">
    <property type="component" value="Unplaced"/>
</dbReference>
<feature type="region of interest" description="Disordered" evidence="5">
    <location>
        <begin position="195"/>
        <end position="293"/>
    </location>
</feature>
<keyword evidence="2" id="KW-0507">mRNA processing</keyword>
<dbReference type="InterPro" id="IPR040169">
    <property type="entry name" value="SUGP1/2"/>
</dbReference>
<dbReference type="Gene3D" id="1.10.10.790">
    <property type="entry name" value="Surp module"/>
    <property type="match status" value="2"/>
</dbReference>
<organism evidence="7 8">
    <name type="scientific">Thamnophis sirtalis</name>
    <dbReference type="NCBI Taxonomy" id="35019"/>
    <lineage>
        <taxon>Eukaryota</taxon>
        <taxon>Metazoa</taxon>
        <taxon>Chordata</taxon>
        <taxon>Craniata</taxon>
        <taxon>Vertebrata</taxon>
        <taxon>Euteleostomi</taxon>
        <taxon>Lepidosauria</taxon>
        <taxon>Squamata</taxon>
        <taxon>Bifurcata</taxon>
        <taxon>Unidentata</taxon>
        <taxon>Episquamata</taxon>
        <taxon>Toxicofera</taxon>
        <taxon>Serpentes</taxon>
        <taxon>Colubroidea</taxon>
        <taxon>Colubridae</taxon>
        <taxon>Natricinae</taxon>
        <taxon>Thamnophis</taxon>
    </lineage>
</organism>
<dbReference type="GO" id="GO:0005654">
    <property type="term" value="C:nucleoplasm"/>
    <property type="evidence" value="ECO:0007669"/>
    <property type="project" value="TreeGrafter"/>
</dbReference>
<dbReference type="OrthoDB" id="4822at2759"/>
<evidence type="ECO:0000313" key="7">
    <source>
        <dbReference type="Proteomes" id="UP000504617"/>
    </source>
</evidence>
<gene>
    <name evidence="8" type="primary">LOC106555317</name>
</gene>
<dbReference type="GeneID" id="106555317"/>
<feature type="compositionally biased region" description="Low complexity" evidence="5">
    <location>
        <begin position="216"/>
        <end position="239"/>
    </location>
</feature>
<dbReference type="InterPro" id="IPR035967">
    <property type="entry name" value="SWAP/Surp_sf"/>
</dbReference>
<evidence type="ECO:0000259" key="6">
    <source>
        <dbReference type="PROSITE" id="PS50128"/>
    </source>
</evidence>
<feature type="domain" description="SURP motif" evidence="6">
    <location>
        <begin position="142"/>
        <end position="185"/>
    </location>
</feature>
<dbReference type="PROSITE" id="PS50128">
    <property type="entry name" value="SURP"/>
    <property type="match status" value="2"/>
</dbReference>
<proteinExistence type="predicted"/>
<dbReference type="GO" id="GO:0008380">
    <property type="term" value="P:RNA splicing"/>
    <property type="evidence" value="ECO:0007669"/>
    <property type="project" value="UniProtKB-KW"/>
</dbReference>
<keyword evidence="3" id="KW-0508">mRNA splicing</keyword>
<keyword evidence="4" id="KW-0539">Nucleus</keyword>
<accession>A0A6I9Z0K9</accession>
<evidence type="ECO:0000256" key="3">
    <source>
        <dbReference type="ARBA" id="ARBA00023187"/>
    </source>
</evidence>
<dbReference type="GO" id="GO:0003723">
    <property type="term" value="F:RNA binding"/>
    <property type="evidence" value="ECO:0007669"/>
    <property type="project" value="InterPro"/>
</dbReference>
<feature type="compositionally biased region" description="Polar residues" evidence="5">
    <location>
        <begin position="280"/>
        <end position="293"/>
    </location>
</feature>
<dbReference type="KEGG" id="tsr:106555317"/>
<dbReference type="PANTHER" id="PTHR23340:SF3">
    <property type="entry name" value="SURP AND G-PATCH DOMAIN-CONTAINING PROTEIN 1"/>
    <property type="match status" value="1"/>
</dbReference>